<dbReference type="EMBL" id="QLLR01000011">
    <property type="protein sequence ID" value="RAJ30211.1"/>
    <property type="molecule type" value="Genomic_DNA"/>
</dbReference>
<accession>A0A327SMT1</accession>
<proteinExistence type="predicted"/>
<organism evidence="2 3">
    <name type="scientific">Pedobacter cryoconitis</name>
    <dbReference type="NCBI Taxonomy" id="188932"/>
    <lineage>
        <taxon>Bacteria</taxon>
        <taxon>Pseudomonadati</taxon>
        <taxon>Bacteroidota</taxon>
        <taxon>Sphingobacteriia</taxon>
        <taxon>Sphingobacteriales</taxon>
        <taxon>Sphingobacteriaceae</taxon>
        <taxon>Pedobacter</taxon>
    </lineage>
</organism>
<evidence type="ECO:0000313" key="3">
    <source>
        <dbReference type="Proteomes" id="UP000249754"/>
    </source>
</evidence>
<sequence length="174" mass="19771">MKRTNTLILLFMFLTLTVFTSCKKSIDHKNDFDRSHDSWMSFKKSSNNSYSYQVSSLSWTGTNSETVITIKNGKVTNRSYVYTIPGETQGSQPIVKNEWQEDQSKLNTHSTGAATLTLDEVYQKAKTEWLLKRKDAETYFEANNNGMISTCGYVNNGCQDDCFNGIKIVSILEL</sequence>
<evidence type="ECO:0008006" key="4">
    <source>
        <dbReference type="Google" id="ProtNLM"/>
    </source>
</evidence>
<evidence type="ECO:0000313" key="2">
    <source>
        <dbReference type="EMBL" id="RAJ30211.1"/>
    </source>
</evidence>
<protein>
    <recommendedName>
        <fullName evidence="4">Lipoprotein</fullName>
    </recommendedName>
</protein>
<gene>
    <name evidence="2" type="ORF">LY11_02553</name>
</gene>
<feature type="chain" id="PRO_5016429689" description="Lipoprotein" evidence="1">
    <location>
        <begin position="21"/>
        <end position="174"/>
    </location>
</feature>
<evidence type="ECO:0000256" key="1">
    <source>
        <dbReference type="SAM" id="SignalP"/>
    </source>
</evidence>
<dbReference type="RefSeq" id="WP_111634028.1">
    <property type="nucleotide sequence ID" value="NZ_QLLR01000011.1"/>
</dbReference>
<dbReference type="STRING" id="188932.AY601_1394"/>
<dbReference type="PROSITE" id="PS51257">
    <property type="entry name" value="PROKAR_LIPOPROTEIN"/>
    <property type="match status" value="1"/>
</dbReference>
<dbReference type="OrthoDB" id="666398at2"/>
<dbReference type="Proteomes" id="UP000249754">
    <property type="component" value="Unassembled WGS sequence"/>
</dbReference>
<comment type="caution">
    <text evidence="2">The sequence shown here is derived from an EMBL/GenBank/DDBJ whole genome shotgun (WGS) entry which is preliminary data.</text>
</comment>
<reference evidence="2 3" key="1">
    <citation type="submission" date="2018-06" db="EMBL/GenBank/DDBJ databases">
        <title>Genomic Encyclopedia of Archaeal and Bacterial Type Strains, Phase II (KMG-II): from individual species to whole genera.</title>
        <authorList>
            <person name="Goeker M."/>
        </authorList>
    </citation>
    <scope>NUCLEOTIDE SEQUENCE [LARGE SCALE GENOMIC DNA]</scope>
    <source>
        <strain evidence="2 3">DSM 14825</strain>
    </source>
</reference>
<dbReference type="AlphaFoldDB" id="A0A327SMT1"/>
<keyword evidence="1" id="KW-0732">Signal</keyword>
<name>A0A327SMT1_9SPHI</name>
<feature type="signal peptide" evidence="1">
    <location>
        <begin position="1"/>
        <end position="20"/>
    </location>
</feature>